<keyword evidence="4 5" id="KW-0067">ATP-binding</keyword>
<evidence type="ECO:0000256" key="6">
    <source>
        <dbReference type="RuleBase" id="RU361200"/>
    </source>
</evidence>
<sequence>MEQTWIAPGSTIGILGGGQLGRMMALSAREMGYRIAVMEPKKDSPCGMTADHEVVAGYEDQDGAEELASMCDVLTYEFENITAETAVFLEEKIYFPQGSRLLQISQDRLKEKETIQSFDIPVAPYRAVYTYTELKEAAEAIGLPAVLKTTRGGYDGKGQFILEEKADIDKGWEALKGGGPFVLEEKIPFDTEVSIVLTRSVLGEMSVFPAAENIHRDGVLHQTIVPARISAKAAERAEMLARQFAESIELIGTLAVEMFVTGDTISVNEIAPRPHNSGHFTINACETSQFEQHIRALCGWPLGSTALLKPAVMVNLLGQHVEPYLQNHTSLPPAHVHLYGKDEAKSGRKMGHVTYLTENVESLLAEINASSIWKQTQLTGGQS</sequence>
<comment type="catalytic activity">
    <reaction evidence="5 6">
        <text>5-amino-1-(5-phospho-beta-D-ribosyl)imidazole + hydrogencarbonate + ATP = 5-carboxyamino-1-(5-phospho-D-ribosyl)imidazole + ADP + phosphate + 2 H(+)</text>
        <dbReference type="Rhea" id="RHEA:19317"/>
        <dbReference type="ChEBI" id="CHEBI:15378"/>
        <dbReference type="ChEBI" id="CHEBI:17544"/>
        <dbReference type="ChEBI" id="CHEBI:30616"/>
        <dbReference type="ChEBI" id="CHEBI:43474"/>
        <dbReference type="ChEBI" id="CHEBI:58730"/>
        <dbReference type="ChEBI" id="CHEBI:137981"/>
        <dbReference type="ChEBI" id="CHEBI:456216"/>
        <dbReference type="EC" id="6.3.4.18"/>
    </reaction>
</comment>
<dbReference type="InterPro" id="IPR040686">
    <property type="entry name" value="PurK_C"/>
</dbReference>
<dbReference type="PROSITE" id="PS50975">
    <property type="entry name" value="ATP_GRASP"/>
    <property type="match status" value="1"/>
</dbReference>
<accession>A0A5C7FMR4</accession>
<dbReference type="GO" id="GO:0005829">
    <property type="term" value="C:cytosol"/>
    <property type="evidence" value="ECO:0007669"/>
    <property type="project" value="TreeGrafter"/>
</dbReference>
<evidence type="ECO:0000256" key="1">
    <source>
        <dbReference type="ARBA" id="ARBA00022598"/>
    </source>
</evidence>
<dbReference type="Pfam" id="PF22660">
    <property type="entry name" value="RS_preATP-grasp-like"/>
    <property type="match status" value="1"/>
</dbReference>
<dbReference type="GO" id="GO:0046872">
    <property type="term" value="F:metal ion binding"/>
    <property type="evidence" value="ECO:0007669"/>
    <property type="project" value="InterPro"/>
</dbReference>
<keyword evidence="1 5" id="KW-0436">Ligase</keyword>
<feature type="binding site" evidence="5">
    <location>
        <position position="215"/>
    </location>
    <ligand>
        <name>ATP</name>
        <dbReference type="ChEBI" id="CHEBI:30616"/>
    </ligand>
</feature>
<evidence type="ECO:0000259" key="7">
    <source>
        <dbReference type="PROSITE" id="PS50975"/>
    </source>
</evidence>
<feature type="binding site" evidence="5">
    <location>
        <position position="148"/>
    </location>
    <ligand>
        <name>ATP</name>
        <dbReference type="ChEBI" id="CHEBI:30616"/>
    </ligand>
</feature>
<dbReference type="HAMAP" id="MF_01928">
    <property type="entry name" value="PurK"/>
    <property type="match status" value="1"/>
</dbReference>
<evidence type="ECO:0000313" key="9">
    <source>
        <dbReference type="Proteomes" id="UP000321816"/>
    </source>
</evidence>
<organism evidence="8 9">
    <name type="scientific">Alkalicoccus halolimnae</name>
    <dbReference type="NCBI Taxonomy" id="1667239"/>
    <lineage>
        <taxon>Bacteria</taxon>
        <taxon>Bacillati</taxon>
        <taxon>Bacillota</taxon>
        <taxon>Bacilli</taxon>
        <taxon>Bacillales</taxon>
        <taxon>Bacillaceae</taxon>
        <taxon>Alkalicoccus</taxon>
    </lineage>
</organism>
<comment type="similarity">
    <text evidence="5 6">Belongs to the PurK/PurT family.</text>
</comment>
<dbReference type="KEGG" id="ahal:FTX54_004935"/>
<keyword evidence="9" id="KW-1185">Reference proteome</keyword>
<dbReference type="EC" id="6.3.4.18" evidence="5 6"/>
<dbReference type="AlphaFoldDB" id="A0A5C7FMR4"/>
<evidence type="ECO:0000256" key="5">
    <source>
        <dbReference type="HAMAP-Rule" id="MF_01928"/>
    </source>
</evidence>
<name>A0A5C7FMR4_9BACI</name>
<dbReference type="SUPFAM" id="SSF56059">
    <property type="entry name" value="Glutathione synthetase ATP-binding domain-like"/>
    <property type="match status" value="1"/>
</dbReference>
<comment type="subunit">
    <text evidence="5 6">Homodimer.</text>
</comment>
<protein>
    <recommendedName>
        <fullName evidence="5 6">N5-carboxyaminoimidazole ribonucleotide synthase</fullName>
        <shortName evidence="5 6">N5-CAIR synthase</shortName>
        <ecNumber evidence="5 6">6.3.4.18</ecNumber>
    </recommendedName>
    <alternativeName>
        <fullName evidence="5 6">5-(carboxyamino)imidazole ribonucleotide synthetase</fullName>
    </alternativeName>
</protein>
<gene>
    <name evidence="5 6 8" type="primary">purK</name>
    <name evidence="8" type="ORF">FTX54_004935</name>
</gene>
<dbReference type="Gene3D" id="3.40.50.20">
    <property type="match status" value="1"/>
</dbReference>
<dbReference type="InterPro" id="IPR005875">
    <property type="entry name" value="PurK"/>
</dbReference>
<dbReference type="InterPro" id="IPR011761">
    <property type="entry name" value="ATP-grasp"/>
</dbReference>
<feature type="binding site" evidence="5">
    <location>
        <begin position="184"/>
        <end position="187"/>
    </location>
    <ligand>
        <name>ATP</name>
        <dbReference type="ChEBI" id="CHEBI:30616"/>
    </ligand>
</feature>
<dbReference type="GO" id="GO:0004638">
    <property type="term" value="F:phosphoribosylaminoimidazole carboxylase activity"/>
    <property type="evidence" value="ECO:0007669"/>
    <property type="project" value="InterPro"/>
</dbReference>
<feature type="binding site" evidence="5">
    <location>
        <position position="108"/>
    </location>
    <ligand>
        <name>ATP</name>
        <dbReference type="ChEBI" id="CHEBI:30616"/>
    </ligand>
</feature>
<dbReference type="FunFam" id="3.40.50.20:FF:000016">
    <property type="entry name" value="N5-carboxyaminoimidazole ribonucleotide synthase"/>
    <property type="match status" value="1"/>
</dbReference>
<feature type="binding site" evidence="5">
    <location>
        <begin position="268"/>
        <end position="269"/>
    </location>
    <ligand>
        <name>ATP</name>
        <dbReference type="ChEBI" id="CHEBI:30616"/>
    </ligand>
</feature>
<dbReference type="InterPro" id="IPR013815">
    <property type="entry name" value="ATP_grasp_subdomain_1"/>
</dbReference>
<dbReference type="GO" id="GO:0006189">
    <property type="term" value="P:'de novo' IMP biosynthetic process"/>
    <property type="evidence" value="ECO:0007669"/>
    <property type="project" value="UniProtKB-UniRule"/>
</dbReference>
<dbReference type="Gene3D" id="3.30.470.20">
    <property type="entry name" value="ATP-grasp fold, B domain"/>
    <property type="match status" value="1"/>
</dbReference>
<dbReference type="Proteomes" id="UP000321816">
    <property type="component" value="Chromosome"/>
</dbReference>
<feature type="binding site" evidence="5">
    <location>
        <begin position="153"/>
        <end position="159"/>
    </location>
    <ligand>
        <name>ATP</name>
        <dbReference type="ChEBI" id="CHEBI:30616"/>
    </ligand>
</feature>
<evidence type="ECO:0000313" key="8">
    <source>
        <dbReference type="EMBL" id="WWD80910.1"/>
    </source>
</evidence>
<feature type="domain" description="ATP-grasp" evidence="7">
    <location>
        <begin position="112"/>
        <end position="298"/>
    </location>
</feature>
<dbReference type="GO" id="GO:0005524">
    <property type="term" value="F:ATP binding"/>
    <property type="evidence" value="ECO:0007669"/>
    <property type="project" value="UniProtKB-UniRule"/>
</dbReference>
<dbReference type="PANTHER" id="PTHR11609">
    <property type="entry name" value="PURINE BIOSYNTHESIS PROTEIN 6/7, PUR6/7"/>
    <property type="match status" value="1"/>
</dbReference>
<evidence type="ECO:0000256" key="4">
    <source>
        <dbReference type="ARBA" id="ARBA00022840"/>
    </source>
</evidence>
<reference evidence="8 9" key="1">
    <citation type="submission" date="2024-01" db="EMBL/GenBank/DDBJ databases">
        <title>Complete Genome Sequence of Alkalicoccus halolimnae BZ-SZ-XJ29T, a Moderately Halophilic Bacterium Isolated from a Salt Lake.</title>
        <authorList>
            <person name="Zhao B."/>
        </authorList>
    </citation>
    <scope>NUCLEOTIDE SEQUENCE [LARGE SCALE GENOMIC DNA]</scope>
    <source>
        <strain evidence="8 9">BZ-SZ-XJ29</strain>
    </source>
</reference>
<dbReference type="InterPro" id="IPR016185">
    <property type="entry name" value="PreATP-grasp_dom_sf"/>
</dbReference>
<keyword evidence="2 5" id="KW-0547">Nucleotide-binding</keyword>
<dbReference type="Gene3D" id="3.30.1490.20">
    <property type="entry name" value="ATP-grasp fold, A domain"/>
    <property type="match status" value="1"/>
</dbReference>
<dbReference type="InterPro" id="IPR003135">
    <property type="entry name" value="ATP-grasp_carboxylate-amine"/>
</dbReference>
<dbReference type="SUPFAM" id="SSF52440">
    <property type="entry name" value="PreATP-grasp domain"/>
    <property type="match status" value="1"/>
</dbReference>
<dbReference type="NCBIfam" id="NF004679">
    <property type="entry name" value="PRK06019.1-5"/>
    <property type="match status" value="1"/>
</dbReference>
<evidence type="ECO:0000256" key="2">
    <source>
        <dbReference type="ARBA" id="ARBA00022741"/>
    </source>
</evidence>
<proteinExistence type="inferred from homology"/>
<dbReference type="FunFam" id="3.30.470.20:FF:000029">
    <property type="entry name" value="N5-carboxyaminoimidazole ribonucleotide synthase"/>
    <property type="match status" value="1"/>
</dbReference>
<dbReference type="PANTHER" id="PTHR11609:SF5">
    <property type="entry name" value="PHOSPHORIBOSYLAMINOIMIDAZOLE CARBOXYLASE"/>
    <property type="match status" value="1"/>
</dbReference>
<keyword evidence="3 5" id="KW-0658">Purine biosynthesis</keyword>
<dbReference type="SUPFAM" id="SSF51246">
    <property type="entry name" value="Rudiment single hybrid motif"/>
    <property type="match status" value="1"/>
</dbReference>
<dbReference type="Pfam" id="PF02222">
    <property type="entry name" value="ATP-grasp"/>
    <property type="match status" value="1"/>
</dbReference>
<comment type="pathway">
    <text evidence="5 6">Purine metabolism; IMP biosynthesis via de novo pathway; 5-amino-1-(5-phospho-D-ribosyl)imidazole-4-carboxylate from 5-amino-1-(5-phospho-D-ribosyl)imidazole (N5-CAIR route): step 1/2.</text>
</comment>
<dbReference type="NCBIfam" id="TIGR01161">
    <property type="entry name" value="purK"/>
    <property type="match status" value="1"/>
</dbReference>
<dbReference type="InterPro" id="IPR054350">
    <property type="entry name" value="PurT/PurK_preATP-grasp"/>
</dbReference>
<feature type="binding site" evidence="5">
    <location>
        <position position="192"/>
    </location>
    <ligand>
        <name>ATP</name>
        <dbReference type="ChEBI" id="CHEBI:30616"/>
    </ligand>
</feature>
<dbReference type="Pfam" id="PF17769">
    <property type="entry name" value="PurK_C"/>
    <property type="match status" value="1"/>
</dbReference>
<dbReference type="FunFam" id="3.30.1490.20:FF:000015">
    <property type="entry name" value="N5-carboxyaminoimidazole ribonucleotide synthase"/>
    <property type="match status" value="1"/>
</dbReference>
<comment type="function">
    <text evidence="5">Catalyzes the ATP-dependent conversion of 5-aminoimidazole ribonucleotide (AIR) and HCO(3)(-) to N5-carboxyaminoimidazole ribonucleotide (N5-CAIR).</text>
</comment>
<dbReference type="EMBL" id="CP144914">
    <property type="protein sequence ID" value="WWD80910.1"/>
    <property type="molecule type" value="Genomic_DNA"/>
</dbReference>
<dbReference type="OrthoDB" id="9804625at2"/>
<comment type="function">
    <text evidence="6">Catalyzes the ATP-dependent conversion of 5-aminoimidazole ribonucleotide (AIR) and HCO(3)- to N5-carboxyaminoimidazole ribonucleotide (N5-CAIR).</text>
</comment>
<dbReference type="NCBIfam" id="NF004675">
    <property type="entry name" value="PRK06019.1-1"/>
    <property type="match status" value="1"/>
</dbReference>
<evidence type="ECO:0000256" key="3">
    <source>
        <dbReference type="ARBA" id="ARBA00022755"/>
    </source>
</evidence>
<dbReference type="GO" id="GO:0034028">
    <property type="term" value="F:5-(carboxyamino)imidazole ribonucleotide synthase activity"/>
    <property type="evidence" value="ECO:0007669"/>
    <property type="project" value="UniProtKB-UniRule"/>
</dbReference>
<dbReference type="InterPro" id="IPR011054">
    <property type="entry name" value="Rudment_hybrid_motif"/>
</dbReference>
<dbReference type="RefSeq" id="WP_147803174.1">
    <property type="nucleotide sequence ID" value="NZ_CP144914.1"/>
</dbReference>
<dbReference type="NCBIfam" id="NF004676">
    <property type="entry name" value="PRK06019.1-2"/>
    <property type="match status" value="1"/>
</dbReference>